<accession>A0AAE0CLN1</accession>
<evidence type="ECO:0000259" key="1">
    <source>
        <dbReference type="Pfam" id="PF03101"/>
    </source>
</evidence>
<reference evidence="2" key="1">
    <citation type="journal article" date="2023" name="Plant J.">
        <title>Genome sequences and population genomics provide insights into the demographic history, inbreeding, and mutation load of two 'living fossil' tree species of Dipteronia.</title>
        <authorList>
            <person name="Feng Y."/>
            <person name="Comes H.P."/>
            <person name="Chen J."/>
            <person name="Zhu S."/>
            <person name="Lu R."/>
            <person name="Zhang X."/>
            <person name="Li P."/>
            <person name="Qiu J."/>
            <person name="Olsen K.M."/>
            <person name="Qiu Y."/>
        </authorList>
    </citation>
    <scope>NUCLEOTIDE SEQUENCE</scope>
    <source>
        <strain evidence="2">KIB01</strain>
    </source>
</reference>
<proteinExistence type="predicted"/>
<dbReference type="Proteomes" id="UP001280121">
    <property type="component" value="Unassembled WGS sequence"/>
</dbReference>
<feature type="domain" description="FAR1" evidence="1">
    <location>
        <begin position="5"/>
        <end position="75"/>
    </location>
</feature>
<feature type="non-terminal residue" evidence="2">
    <location>
        <position position="1"/>
    </location>
</feature>
<name>A0AAE0CLN1_9ROSI</name>
<dbReference type="AlphaFoldDB" id="A0AAE0CLN1"/>
<gene>
    <name evidence="2" type="ORF">Ddye_008726</name>
</gene>
<evidence type="ECO:0000313" key="2">
    <source>
        <dbReference type="EMBL" id="KAK2655674.1"/>
    </source>
</evidence>
<evidence type="ECO:0000313" key="3">
    <source>
        <dbReference type="Proteomes" id="UP001280121"/>
    </source>
</evidence>
<feature type="non-terminal residue" evidence="2">
    <location>
        <position position="83"/>
    </location>
</feature>
<keyword evidence="3" id="KW-1185">Reference proteome</keyword>
<protein>
    <recommendedName>
        <fullName evidence="1">FAR1 domain-containing protein</fullName>
    </recommendedName>
</protein>
<sequence>VVRWFYLCYARVNEFGRRATNLDYDHEGRVLRRKWVCDKQRSKREEYLMNKNRNRKPRLQTRQNCEACFSIGLDSDTLKYNIR</sequence>
<dbReference type="Pfam" id="PF03101">
    <property type="entry name" value="FAR1"/>
    <property type="match status" value="1"/>
</dbReference>
<comment type="caution">
    <text evidence="2">The sequence shown here is derived from an EMBL/GenBank/DDBJ whole genome shotgun (WGS) entry which is preliminary data.</text>
</comment>
<dbReference type="InterPro" id="IPR004330">
    <property type="entry name" value="FAR1_DNA_bnd_dom"/>
</dbReference>
<dbReference type="EMBL" id="JANJYI010000003">
    <property type="protein sequence ID" value="KAK2655674.1"/>
    <property type="molecule type" value="Genomic_DNA"/>
</dbReference>
<organism evidence="2 3">
    <name type="scientific">Dipteronia dyeriana</name>
    <dbReference type="NCBI Taxonomy" id="168575"/>
    <lineage>
        <taxon>Eukaryota</taxon>
        <taxon>Viridiplantae</taxon>
        <taxon>Streptophyta</taxon>
        <taxon>Embryophyta</taxon>
        <taxon>Tracheophyta</taxon>
        <taxon>Spermatophyta</taxon>
        <taxon>Magnoliopsida</taxon>
        <taxon>eudicotyledons</taxon>
        <taxon>Gunneridae</taxon>
        <taxon>Pentapetalae</taxon>
        <taxon>rosids</taxon>
        <taxon>malvids</taxon>
        <taxon>Sapindales</taxon>
        <taxon>Sapindaceae</taxon>
        <taxon>Hippocastanoideae</taxon>
        <taxon>Acereae</taxon>
        <taxon>Dipteronia</taxon>
    </lineage>
</organism>